<dbReference type="SUPFAM" id="SSF111278">
    <property type="entry name" value="SSo0622-like"/>
    <property type="match status" value="1"/>
</dbReference>
<evidence type="ECO:0000256" key="4">
    <source>
        <dbReference type="ARBA" id="ARBA00022691"/>
    </source>
</evidence>
<dbReference type="GO" id="GO:0008175">
    <property type="term" value="F:tRNA methyltransferase activity"/>
    <property type="evidence" value="ECO:0007669"/>
    <property type="project" value="InterPro"/>
</dbReference>
<proteinExistence type="inferred from homology"/>
<evidence type="ECO:0000256" key="3">
    <source>
        <dbReference type="ARBA" id="ARBA00022679"/>
    </source>
</evidence>
<comment type="caution">
    <text evidence="9">The sequence shown here is derived from an EMBL/GenBank/DDBJ whole genome shotgun (WGS) entry which is preliminary data.</text>
</comment>
<keyword evidence="3 7" id="KW-0808">Transferase</keyword>
<dbReference type="PANTHER" id="PTHR48418:SF1">
    <property type="entry name" value="TRNA WYBUTOSINE-SYNTHESIZING PROTEIN 3"/>
    <property type="match status" value="1"/>
</dbReference>
<reference evidence="9 10" key="1">
    <citation type="submission" date="2011-09" db="EMBL/GenBank/DDBJ databases">
        <title>The draft genome of Methanotorris formicicus Mc-S-70.</title>
        <authorList>
            <consortium name="US DOE Joint Genome Institute (JGI-PGF)"/>
            <person name="Lucas S."/>
            <person name="Han J."/>
            <person name="Lapidus A."/>
            <person name="Cheng J.-F."/>
            <person name="Goodwin L."/>
            <person name="Pitluck S."/>
            <person name="Peters L."/>
            <person name="Land M.L."/>
            <person name="Hauser L."/>
            <person name="Sieprawska-Lupa M."/>
            <person name="Takai K."/>
            <person name="Miyazaki J."/>
            <person name="Whitman W."/>
            <person name="Woyke T.J."/>
        </authorList>
    </citation>
    <scope>NUCLEOTIDE SEQUENCE [LARGE SCALE GENOMIC DNA]</scope>
    <source>
        <strain evidence="9 10">Mc-S-70</strain>
    </source>
</reference>
<evidence type="ECO:0000256" key="1">
    <source>
        <dbReference type="ARBA" id="ARBA00008569"/>
    </source>
</evidence>
<evidence type="ECO:0000313" key="10">
    <source>
        <dbReference type="Proteomes" id="UP000003706"/>
    </source>
</evidence>
<gene>
    <name evidence="7" type="primary">taw3</name>
    <name evidence="9" type="ORF">MetfoDRAFT_0317</name>
</gene>
<dbReference type="NCBIfam" id="NF047731">
    <property type="entry name" value="tRNAMtaseTaw3"/>
    <property type="match status" value="1"/>
</dbReference>
<comment type="similarity">
    <text evidence="1 7">Belongs to the TYW3 family.</text>
</comment>
<dbReference type="EC" id="2.1.1.282" evidence="7"/>
<dbReference type="AlphaFoldDB" id="H1KWZ4"/>
<comment type="function">
    <text evidence="7">S-adenosyl-L-methionine-dependent methyltransferase that acts as a component of the wyosine derivatives biosynthesis pathway. Probably methylates N-4 position of wybutosine-86 to produce wybutosine-72.</text>
</comment>
<dbReference type="Pfam" id="PF02676">
    <property type="entry name" value="TYW3"/>
    <property type="match status" value="1"/>
</dbReference>
<dbReference type="NCBIfam" id="NF003265">
    <property type="entry name" value="PRK04235.1-4"/>
    <property type="match status" value="1"/>
</dbReference>
<evidence type="ECO:0000256" key="6">
    <source>
        <dbReference type="ARBA" id="ARBA00030554"/>
    </source>
</evidence>
<dbReference type="GO" id="GO:0031591">
    <property type="term" value="P:wybutosine biosynthetic process"/>
    <property type="evidence" value="ECO:0007669"/>
    <property type="project" value="InterPro"/>
</dbReference>
<dbReference type="InterPro" id="IPR003827">
    <property type="entry name" value="tRNA_yW-synthesising"/>
</dbReference>
<dbReference type="InterPro" id="IPR036602">
    <property type="entry name" value="tRNA_yW-synthesising-like_sf"/>
</dbReference>
<evidence type="ECO:0000313" key="9">
    <source>
        <dbReference type="EMBL" id="EHP88820.1"/>
    </source>
</evidence>
<name>H1KWZ4_9EURY</name>
<dbReference type="PATRIC" id="fig|647171.4.peg.311"/>
<keyword evidence="5 7" id="KW-0819">tRNA processing</keyword>
<keyword evidence="10" id="KW-1185">Reference proteome</keyword>
<comment type="catalytic activity">
    <reaction evidence="7">
        <text>4-demethyl-7-[(3S)-3-amino-3-carboxypropyl]wyosine(37) in tRNA(Phe) + S-adenosyl-L-methionine = 7-[(3S)-3-amino-3-carboxypropyl]wyosine(37) in tRNA(Phe) + S-adenosyl-L-homocysteine + H(+)</text>
        <dbReference type="Rhea" id="RHEA:36635"/>
        <dbReference type="Rhea" id="RHEA-COMP:10378"/>
        <dbReference type="Rhea" id="RHEA-COMP:10379"/>
        <dbReference type="ChEBI" id="CHEBI:15378"/>
        <dbReference type="ChEBI" id="CHEBI:57856"/>
        <dbReference type="ChEBI" id="CHEBI:59789"/>
        <dbReference type="ChEBI" id="CHEBI:73543"/>
        <dbReference type="ChEBI" id="CHEBI:73550"/>
        <dbReference type="EC" id="2.1.1.282"/>
    </reaction>
</comment>
<dbReference type="GO" id="GO:0030488">
    <property type="term" value="P:tRNA methylation"/>
    <property type="evidence" value="ECO:0007669"/>
    <property type="project" value="InterPro"/>
</dbReference>
<dbReference type="STRING" id="647171.MetfoDRAFT_0317"/>
<dbReference type="FunFam" id="3.30.1960.10:FF:000010">
    <property type="entry name" value="tRNA(Phe) 7-((3-amino-3-carboxypropyl)-4-demethylwyosine(37)-N(4))-methyltransferase 1"/>
    <property type="match status" value="1"/>
</dbReference>
<sequence length="195" mass="22603">MFEDDKRRTLMKLELAIKSNLVDEEIIPIVNKINELDDYYTTSSCIGRCGIMEFPKGKNAKIHSRWLGKWHHYATYDELFEALSKKSDDFELMVFVMNSPILHIAAKDINSAKKMVELAIHNGLKASSIKSVSDKRVIVEILGTYKIDAPIGKDGKILVNEDYLKFLLDMGNFKLKKSREILMRWYEKLEELNKK</sequence>
<evidence type="ECO:0000256" key="5">
    <source>
        <dbReference type="ARBA" id="ARBA00022694"/>
    </source>
</evidence>
<dbReference type="HAMAP" id="MF_00266">
    <property type="entry name" value="TYW3_archaea"/>
    <property type="match status" value="1"/>
</dbReference>
<feature type="domain" description="tRNA wybutosine-synthesizing protein" evidence="8">
    <location>
        <begin position="5"/>
        <end position="191"/>
    </location>
</feature>
<dbReference type="OrthoDB" id="19299at2157"/>
<keyword evidence="2 7" id="KW-0489">Methyltransferase</keyword>
<dbReference type="EMBL" id="AGJL01000005">
    <property type="protein sequence ID" value="EHP88820.1"/>
    <property type="molecule type" value="Genomic_DNA"/>
</dbReference>
<evidence type="ECO:0000259" key="8">
    <source>
        <dbReference type="Pfam" id="PF02676"/>
    </source>
</evidence>
<dbReference type="Proteomes" id="UP000003706">
    <property type="component" value="Unassembled WGS sequence"/>
</dbReference>
<keyword evidence="4 7" id="KW-0949">S-adenosyl-L-methionine</keyword>
<evidence type="ECO:0000256" key="7">
    <source>
        <dbReference type="HAMAP-Rule" id="MF_00266"/>
    </source>
</evidence>
<evidence type="ECO:0000256" key="2">
    <source>
        <dbReference type="ARBA" id="ARBA00022603"/>
    </source>
</evidence>
<organism evidence="9 10">
    <name type="scientific">Methanotorris formicicus Mc-S-70</name>
    <dbReference type="NCBI Taxonomy" id="647171"/>
    <lineage>
        <taxon>Archaea</taxon>
        <taxon>Methanobacteriati</taxon>
        <taxon>Methanobacteriota</taxon>
        <taxon>Methanomada group</taxon>
        <taxon>Methanococci</taxon>
        <taxon>Methanococcales</taxon>
        <taxon>Methanocaldococcaceae</taxon>
        <taxon>Methanotorris</taxon>
    </lineage>
</organism>
<dbReference type="InterPro" id="IPR022908">
    <property type="entry name" value="Taw3"/>
</dbReference>
<protein>
    <recommendedName>
        <fullName evidence="6 7">tRNA(Phe) 7-((3-amino-3-carboxypropyl)-4-demethylwyosine(37)-N(4))-methyltransferase</fullName>
        <ecNumber evidence="7">2.1.1.282</ecNumber>
    </recommendedName>
    <alternativeName>
        <fullName evidence="7">tRNA wyosine derivatives biosynthesis protein Taw3</fullName>
    </alternativeName>
</protein>
<dbReference type="RefSeq" id="WP_007043763.1">
    <property type="nucleotide sequence ID" value="NZ_AGJL01000005.1"/>
</dbReference>
<accession>H1KWZ4</accession>
<dbReference type="Gene3D" id="3.30.1960.10">
    <property type="entry name" value="tRNA wybutosine-synthesizing-like"/>
    <property type="match status" value="1"/>
</dbReference>
<dbReference type="PANTHER" id="PTHR48418">
    <property type="entry name" value="TRNA WYBUTOSINE-SYNTHESIZING PROTEIN 3"/>
    <property type="match status" value="1"/>
</dbReference>